<evidence type="ECO:0000313" key="4">
    <source>
        <dbReference type="EMBL" id="CAD7432299.1"/>
    </source>
</evidence>
<accession>A0A7R9EE48</accession>
<feature type="domain" description="SH3" evidence="3">
    <location>
        <begin position="48"/>
        <end position="107"/>
    </location>
</feature>
<evidence type="ECO:0000256" key="2">
    <source>
        <dbReference type="PROSITE-ProRule" id="PRU00192"/>
    </source>
</evidence>
<dbReference type="InterPro" id="IPR050384">
    <property type="entry name" value="Endophilin_SH3RF"/>
</dbReference>
<evidence type="ECO:0000256" key="1">
    <source>
        <dbReference type="ARBA" id="ARBA00022443"/>
    </source>
</evidence>
<organism evidence="4">
    <name type="scientific">Timema monikensis</name>
    <dbReference type="NCBI Taxonomy" id="170555"/>
    <lineage>
        <taxon>Eukaryota</taxon>
        <taxon>Metazoa</taxon>
        <taxon>Ecdysozoa</taxon>
        <taxon>Arthropoda</taxon>
        <taxon>Hexapoda</taxon>
        <taxon>Insecta</taxon>
        <taxon>Pterygota</taxon>
        <taxon>Neoptera</taxon>
        <taxon>Polyneoptera</taxon>
        <taxon>Phasmatodea</taxon>
        <taxon>Timematodea</taxon>
        <taxon>Timematoidea</taxon>
        <taxon>Timematidae</taxon>
        <taxon>Timema</taxon>
    </lineage>
</organism>
<dbReference type="SUPFAM" id="SSF50044">
    <property type="entry name" value="SH3-domain"/>
    <property type="match status" value="1"/>
</dbReference>
<dbReference type="SMART" id="SM00326">
    <property type="entry name" value="SH3"/>
    <property type="match status" value="1"/>
</dbReference>
<dbReference type="PRINTS" id="PR00499">
    <property type="entry name" value="P67PHOX"/>
</dbReference>
<dbReference type="GO" id="GO:0007015">
    <property type="term" value="P:actin filament organization"/>
    <property type="evidence" value="ECO:0007669"/>
    <property type="project" value="TreeGrafter"/>
</dbReference>
<dbReference type="Pfam" id="PF14604">
    <property type="entry name" value="SH3_9"/>
    <property type="match status" value="1"/>
</dbReference>
<keyword evidence="1 2" id="KW-0728">SH3 domain</keyword>
<dbReference type="InterPro" id="IPR001452">
    <property type="entry name" value="SH3_domain"/>
</dbReference>
<proteinExistence type="predicted"/>
<dbReference type="AlphaFoldDB" id="A0A7R9EE48"/>
<dbReference type="EMBL" id="OB795472">
    <property type="protein sequence ID" value="CAD7432299.1"/>
    <property type="molecule type" value="Genomic_DNA"/>
</dbReference>
<dbReference type="InterPro" id="IPR036028">
    <property type="entry name" value="SH3-like_dom_sf"/>
</dbReference>
<dbReference type="GO" id="GO:0016477">
    <property type="term" value="P:cell migration"/>
    <property type="evidence" value="ECO:0007669"/>
    <property type="project" value="TreeGrafter"/>
</dbReference>
<sequence>MMGCKQGRDFVTNDGLQAGEGLCNLVLGSKQVQSESEASFQDVTLRRSSVRRCRVLFSYQPANEDELALQVNDVIEVVGEVEEGWWKGKVNDSVGVFPSNFVMELVDEPAEIKRKPRTSSKDEASKLV</sequence>
<reference evidence="4" key="1">
    <citation type="submission" date="2020-11" db="EMBL/GenBank/DDBJ databases">
        <authorList>
            <person name="Tran Van P."/>
        </authorList>
    </citation>
    <scope>NUCLEOTIDE SEQUENCE</scope>
</reference>
<evidence type="ECO:0000259" key="3">
    <source>
        <dbReference type="PROSITE" id="PS50002"/>
    </source>
</evidence>
<dbReference type="Gene3D" id="2.30.30.40">
    <property type="entry name" value="SH3 Domains"/>
    <property type="match status" value="1"/>
</dbReference>
<gene>
    <name evidence="4" type="ORF">TMSB3V08_LOCUS9009</name>
</gene>
<dbReference type="PROSITE" id="PS50002">
    <property type="entry name" value="SH3"/>
    <property type="match status" value="1"/>
</dbReference>
<dbReference type="PANTHER" id="PTHR14167:SF92">
    <property type="entry name" value="CIN85 AND CD2AP RELATED, ISOFORM J"/>
    <property type="match status" value="1"/>
</dbReference>
<protein>
    <recommendedName>
        <fullName evidence="3">SH3 domain-containing protein</fullName>
    </recommendedName>
</protein>
<dbReference type="PANTHER" id="PTHR14167">
    <property type="entry name" value="SH3 DOMAIN-CONTAINING"/>
    <property type="match status" value="1"/>
</dbReference>
<dbReference type="PRINTS" id="PR00452">
    <property type="entry name" value="SH3DOMAIN"/>
</dbReference>
<name>A0A7R9EE48_9NEOP</name>